<dbReference type="InterPro" id="IPR005112">
    <property type="entry name" value="dDENN_dom"/>
</dbReference>
<feature type="compositionally biased region" description="Low complexity" evidence="1">
    <location>
        <begin position="225"/>
        <end position="236"/>
    </location>
</feature>
<dbReference type="InterPro" id="IPR005113">
    <property type="entry name" value="uDENN_dom"/>
</dbReference>
<name>A0A1E7EXZ3_9STRA</name>
<feature type="compositionally biased region" description="Low complexity" evidence="1">
    <location>
        <begin position="408"/>
        <end position="419"/>
    </location>
</feature>
<feature type="region of interest" description="Disordered" evidence="1">
    <location>
        <begin position="841"/>
        <end position="863"/>
    </location>
</feature>
<evidence type="ECO:0000256" key="1">
    <source>
        <dbReference type="SAM" id="MobiDB-lite"/>
    </source>
</evidence>
<feature type="region of interest" description="Disordered" evidence="1">
    <location>
        <begin position="1307"/>
        <end position="1338"/>
    </location>
</feature>
<dbReference type="PANTHER" id="PTHR12296">
    <property type="entry name" value="DENN DOMAIN-CONTAINING PROTEIN 4"/>
    <property type="match status" value="1"/>
</dbReference>
<dbReference type="SMART" id="SM00801">
    <property type="entry name" value="dDENN"/>
    <property type="match status" value="1"/>
</dbReference>
<feature type="domain" description="UDENN" evidence="2">
    <location>
        <begin position="717"/>
        <end position="1252"/>
    </location>
</feature>
<reference evidence="3 4" key="1">
    <citation type="submission" date="2016-09" db="EMBL/GenBank/DDBJ databases">
        <title>Extensive genetic diversity and differential bi-allelic expression allows diatom success in the polar Southern Ocean.</title>
        <authorList>
            <consortium name="DOE Joint Genome Institute"/>
            <person name="Mock T."/>
            <person name="Otillar R.P."/>
            <person name="Strauss J."/>
            <person name="Dupont C."/>
            <person name="Frickenhaus S."/>
            <person name="Maumus F."/>
            <person name="Mcmullan M."/>
            <person name="Sanges R."/>
            <person name="Schmutz J."/>
            <person name="Toseland A."/>
            <person name="Valas R."/>
            <person name="Veluchamy A."/>
            <person name="Ward B.J."/>
            <person name="Allen A."/>
            <person name="Barry K."/>
            <person name="Falciatore A."/>
            <person name="Ferrante M."/>
            <person name="Fortunato A.E."/>
            <person name="Gloeckner G."/>
            <person name="Gruber A."/>
            <person name="Hipkin R."/>
            <person name="Janech M."/>
            <person name="Kroth P."/>
            <person name="Leese F."/>
            <person name="Lindquist E."/>
            <person name="Lyon B.R."/>
            <person name="Martin J."/>
            <person name="Mayer C."/>
            <person name="Parker M."/>
            <person name="Quesneville H."/>
            <person name="Raymond J."/>
            <person name="Uhlig C."/>
            <person name="Valentin K.U."/>
            <person name="Worden A.Z."/>
            <person name="Armbrust E.V."/>
            <person name="Bowler C."/>
            <person name="Green B."/>
            <person name="Moulton V."/>
            <person name="Van Oosterhout C."/>
            <person name="Grigoriev I."/>
        </authorList>
    </citation>
    <scope>NUCLEOTIDE SEQUENCE [LARGE SCALE GENOMIC DNA]</scope>
    <source>
        <strain evidence="3 4">CCMP1102</strain>
    </source>
</reference>
<feature type="region of interest" description="Disordered" evidence="1">
    <location>
        <begin position="1"/>
        <end position="87"/>
    </location>
</feature>
<feature type="region of interest" description="Disordered" evidence="1">
    <location>
        <begin position="218"/>
        <end position="246"/>
    </location>
</feature>
<feature type="compositionally biased region" description="Low complexity" evidence="1">
    <location>
        <begin position="475"/>
        <end position="487"/>
    </location>
</feature>
<feature type="compositionally biased region" description="Low complexity" evidence="1">
    <location>
        <begin position="848"/>
        <end position="863"/>
    </location>
</feature>
<dbReference type="GO" id="GO:0031410">
    <property type="term" value="C:cytoplasmic vesicle"/>
    <property type="evidence" value="ECO:0007669"/>
    <property type="project" value="TreeGrafter"/>
</dbReference>
<dbReference type="PANTHER" id="PTHR12296:SF21">
    <property type="entry name" value="DENN DOMAIN-CONTAINING PROTEIN 3"/>
    <property type="match status" value="1"/>
</dbReference>
<organism evidence="3 4">
    <name type="scientific">Fragilariopsis cylindrus CCMP1102</name>
    <dbReference type="NCBI Taxonomy" id="635003"/>
    <lineage>
        <taxon>Eukaryota</taxon>
        <taxon>Sar</taxon>
        <taxon>Stramenopiles</taxon>
        <taxon>Ochrophyta</taxon>
        <taxon>Bacillariophyta</taxon>
        <taxon>Bacillariophyceae</taxon>
        <taxon>Bacillariophycidae</taxon>
        <taxon>Bacillariales</taxon>
        <taxon>Bacillariaceae</taxon>
        <taxon>Fragilariopsis</taxon>
    </lineage>
</organism>
<feature type="compositionally biased region" description="Low complexity" evidence="1">
    <location>
        <begin position="277"/>
        <end position="291"/>
    </location>
</feature>
<dbReference type="PROSITE" id="PS50211">
    <property type="entry name" value="DENN"/>
    <property type="match status" value="1"/>
</dbReference>
<feature type="region of interest" description="Disordered" evidence="1">
    <location>
        <begin position="267"/>
        <end position="300"/>
    </location>
</feature>
<dbReference type="InterPro" id="IPR037516">
    <property type="entry name" value="Tripartite_DENN"/>
</dbReference>
<dbReference type="InterPro" id="IPR043153">
    <property type="entry name" value="DENN_C"/>
</dbReference>
<feature type="region of interest" description="Disordered" evidence="1">
    <location>
        <begin position="408"/>
        <end position="439"/>
    </location>
</feature>
<dbReference type="GO" id="GO:0032483">
    <property type="term" value="P:regulation of Rab protein signal transduction"/>
    <property type="evidence" value="ECO:0007669"/>
    <property type="project" value="TreeGrafter"/>
</dbReference>
<evidence type="ECO:0000313" key="4">
    <source>
        <dbReference type="Proteomes" id="UP000095751"/>
    </source>
</evidence>
<dbReference type="EMBL" id="KV784370">
    <property type="protein sequence ID" value="OEU10689.1"/>
    <property type="molecule type" value="Genomic_DNA"/>
</dbReference>
<dbReference type="Proteomes" id="UP000095751">
    <property type="component" value="Unassembled WGS sequence"/>
</dbReference>
<feature type="region of interest" description="Disordered" evidence="1">
    <location>
        <begin position="475"/>
        <end position="525"/>
    </location>
</feature>
<feature type="compositionally biased region" description="Polar residues" evidence="1">
    <location>
        <begin position="1327"/>
        <end position="1338"/>
    </location>
</feature>
<dbReference type="Pfam" id="PF03456">
    <property type="entry name" value="uDENN"/>
    <property type="match status" value="1"/>
</dbReference>
<dbReference type="Gene3D" id="3.40.50.11500">
    <property type="match status" value="1"/>
</dbReference>
<evidence type="ECO:0000259" key="2">
    <source>
        <dbReference type="PROSITE" id="PS50211"/>
    </source>
</evidence>
<dbReference type="Pfam" id="PF02141">
    <property type="entry name" value="DENN"/>
    <property type="match status" value="1"/>
</dbReference>
<dbReference type="OrthoDB" id="6019893at2759"/>
<dbReference type="KEGG" id="fcy:FRACYDRAFT_263664"/>
<protein>
    <submittedName>
        <fullName evidence="3">DENN-domain-containing protein</fullName>
    </submittedName>
</protein>
<sequence>MTTTGVGKDLVWRHAQQKDNQQKQQEEQDQEQQKQKQQLQQQQHDDDESSKPQPSSTGQEREPEDIKKSSTTEIPKPIPKQHTIPEEDDAMLLERFYREIVTCDIVLVEEEDEENYNDDNNNNTNEDETNNNDTSLINTSAISATAAAAAEGWIVVRKTRPAATNSNPTTAATTASSTAGSSKPPLWNKGKIWDTNLNPIDGLMGEILRMKYQRDEEYEQELDRGNGNSSSKNGNGMMTKNHHYHHDTAKTPLKDLRKRMQYTFQSKTQQWLHHNHPSNNNNSNNNSNQSHYRGSYKRQRRKQFYLTYKRRSPDEPNVPAIADLALYYVRIHKSTIVVIQNNNSTTEVANVSGITIENSANVTATMNLSNNAAAVTSQQVVAAAASAVGRNGIRASAAILNAGRQAVSNRWNNNSNNPEENSDQYSKDNNHHNSDGAAAAANAGGVSSMMMEGGIVHQYDNERGPLVSLLLFPESNSSNHNTTNDSNQGIEAVDRTPDRLRRGKSMTSSSTSTGIPRHGSNKTHDDWKERLMPRLFDPSDKNLSAVVAAAADEEYGSVIVHGERYYPQEGESVIVNGGSASFDDDNDGDFNNDHYNYNGNGDGDYIYVPVLAVRRQRIGDEERFAEDPALIDLSVSVFDEGGQAVLPSEEYQFMTEEEMMEDENDDGVTVGTKLLHKTKWIESRNLASINGEKKNTTSKQQCRTRQQRNATATLGAVCILVRHNVPMGFCDAAFSTRVLDRFPYKNYKGLPLPEEELPMFCYPTGCRLYRAKYSDSPLPQYYGFVVKNERGDSIYVSCVSFMEPLTNKKKEQLSKLSEKRRRVCLPHKIYWARRQQRIMRRQRRDQNEVGMNNNSNNDGVNDENISVMSVASPSDWISVNEKDDYYEDEQNSVLTAFDQMTTYENKTICLISRYPYWTAFRRFLSHLHSVSGCSSDLPLERYISHLLLSVPVPKPGGPNVLIPLPTFNIPMMLSSPPRKDFPLIDLPFERLLACLDVPTIVTLVIGFLALERKVIVMSKQPSLVLDVCECVRALLFPFELVAPYVPRLTEPFMSCLEFPGAIFVGIHDDGTRDGLAATVRQQMPEDSTIVNLDTGSVDCSGDRTSVLKNSWGIIPTGPRSVLVSEIETLCRDASILPGQEPLDGILDAAFEVSVPATMVEDNILLSNDDREPLDDRAVRDAFLRFFCSVLVGYERYLVAPDVNFLISGNEWFDAKGFLDAASEEKAVFLGTLVSTQLFQSFIQRRTEASDVHLLLFDECLQEFHSSSAVPYGRLGGDVESVINDETGKSHMLYSLLVDQAATEPRSAIPLGRGSFDGDSRGHGGDADTSSGHHTSMSNSIASEVTDRLVKYSEFCINQSGDWVTIPSRQGIPNNASFTYCVDGNPTFPDALNQSFYVPRQPESWLVEMSTTSTPMLTRSGPEKDESERRRRFSTSYRGLHSQRKCLWQLPKLMGSHFLGTWLLCIPTLVSQSNISHELQSRYLLRAFGALRLLRSKQKIIPDEAAYRALIVACGRSKNDRRAELVRLFGHLRSDGIFPSAVTLGQYTRALAEDGLEHVVDEHGEGILDREKLRENYPELFYNLWWFCARFQMPLPLAVSKDDGADSRHCCAIISWDKQVAMRGCYSCAKVLLDTISSEEVQGSGSEESIESLGDYPLLSKFNLQGYYSNVWDHPDLSEILVALVQACDKRDFKPVVESVLRRGGNIDCYRTILYLARYQCTSAFHAFFPATLKPCKGYHFWCPMVPLTIFDRLFREAVKRVQANNVAAAPIHDVAEVPLAFRSVFGHLM</sequence>
<gene>
    <name evidence="3" type="ORF">FRACYDRAFT_263664</name>
</gene>
<feature type="region of interest" description="Disordered" evidence="1">
    <location>
        <begin position="160"/>
        <end position="190"/>
    </location>
</feature>
<evidence type="ECO:0000313" key="3">
    <source>
        <dbReference type="EMBL" id="OEU10689.1"/>
    </source>
</evidence>
<dbReference type="InterPro" id="IPR051696">
    <property type="entry name" value="DENN_Domain_GEFs"/>
</dbReference>
<dbReference type="SMART" id="SM00799">
    <property type="entry name" value="DENN"/>
    <property type="match status" value="1"/>
</dbReference>
<accession>A0A1E7EXZ3</accession>
<dbReference type="Pfam" id="PF03455">
    <property type="entry name" value="dDENN"/>
    <property type="match status" value="1"/>
</dbReference>
<feature type="compositionally biased region" description="Basic and acidic residues" evidence="1">
    <location>
        <begin position="425"/>
        <end position="434"/>
    </location>
</feature>
<proteinExistence type="predicted"/>
<dbReference type="InterPro" id="IPR001194">
    <property type="entry name" value="cDENN_dom"/>
</dbReference>
<keyword evidence="4" id="KW-1185">Reference proteome</keyword>
<feature type="compositionally biased region" description="Basic and acidic residues" evidence="1">
    <location>
        <begin position="10"/>
        <end position="34"/>
    </location>
</feature>
<feature type="region of interest" description="Disordered" evidence="1">
    <location>
        <begin position="111"/>
        <end position="133"/>
    </location>
</feature>
<dbReference type="InParanoid" id="A0A1E7EXZ3"/>
<feature type="compositionally biased region" description="Low complexity" evidence="1">
    <location>
        <begin position="161"/>
        <end position="182"/>
    </location>
</feature>
<feature type="compositionally biased region" description="Basic and acidic residues" evidence="1">
    <location>
        <begin position="1315"/>
        <end position="1325"/>
    </location>
</feature>
<feature type="compositionally biased region" description="Basic and acidic residues" evidence="1">
    <location>
        <begin position="59"/>
        <end position="70"/>
    </location>
</feature>